<evidence type="ECO:0000313" key="1">
    <source>
        <dbReference type="EMBL" id="KAJ8716117.1"/>
    </source>
</evidence>
<keyword evidence="2" id="KW-1185">Reference proteome</keyword>
<sequence length="250" mass="28562">MKEDHDDHDVNKIKCPIYYQQSIRLSFCVNPTYRIVLLLGTMDKEDILLGLEMGRLEIEPLKINKNRSNEYTYTNSLQNRNFPKITVLPKESRCSCSSQKKLKPGIYKKKNSKILKEPVLNILKKCNAVIKLDPENCQESTSKSFTEVERCDPLSLCTLVDNCNQLTISSSNNVQSVVSNENNVSKWWKNDVSSSQEHKEPKQQTSRAGSCSQQALNPPCDVTIDELASYFETLVHIPKKMSSMAEMMYI</sequence>
<protein>
    <submittedName>
        <fullName evidence="1">Uncharacterized protein</fullName>
    </submittedName>
</protein>
<evidence type="ECO:0000313" key="2">
    <source>
        <dbReference type="Proteomes" id="UP001231649"/>
    </source>
</evidence>
<name>A0ACC2QGN5_9NEOP</name>
<reference evidence="1" key="1">
    <citation type="submission" date="2023-03" db="EMBL/GenBank/DDBJ databases">
        <title>Chromosome-level genomes of two armyworms, Mythimna separata and Mythimna loreyi, provide insights into the biosynthesis and reception of sex pheromones.</title>
        <authorList>
            <person name="Zhao H."/>
        </authorList>
    </citation>
    <scope>NUCLEOTIDE SEQUENCE</scope>
    <source>
        <strain evidence="1">BeijingLab</strain>
    </source>
</reference>
<proteinExistence type="predicted"/>
<organism evidence="1 2">
    <name type="scientific">Mythimna loreyi</name>
    <dbReference type="NCBI Taxonomy" id="667449"/>
    <lineage>
        <taxon>Eukaryota</taxon>
        <taxon>Metazoa</taxon>
        <taxon>Ecdysozoa</taxon>
        <taxon>Arthropoda</taxon>
        <taxon>Hexapoda</taxon>
        <taxon>Insecta</taxon>
        <taxon>Pterygota</taxon>
        <taxon>Neoptera</taxon>
        <taxon>Endopterygota</taxon>
        <taxon>Lepidoptera</taxon>
        <taxon>Glossata</taxon>
        <taxon>Ditrysia</taxon>
        <taxon>Noctuoidea</taxon>
        <taxon>Noctuidae</taxon>
        <taxon>Noctuinae</taxon>
        <taxon>Hadenini</taxon>
        <taxon>Mythimna</taxon>
    </lineage>
</organism>
<dbReference type="EMBL" id="CM056780">
    <property type="protein sequence ID" value="KAJ8716117.1"/>
    <property type="molecule type" value="Genomic_DNA"/>
</dbReference>
<comment type="caution">
    <text evidence="1">The sequence shown here is derived from an EMBL/GenBank/DDBJ whole genome shotgun (WGS) entry which is preliminary data.</text>
</comment>
<accession>A0ACC2QGN5</accession>
<gene>
    <name evidence="1" type="ORF">PYW08_013402</name>
</gene>
<dbReference type="Proteomes" id="UP001231649">
    <property type="component" value="Chromosome 4"/>
</dbReference>